<dbReference type="EnsemblMetazoa" id="G25869.8">
    <property type="protein sequence ID" value="G25869.8:cds"/>
    <property type="gene ID" value="G25869"/>
</dbReference>
<accession>A0A8W8KYQ5</accession>
<dbReference type="SUPFAM" id="SSF161084">
    <property type="entry name" value="MAPEG domain-like"/>
    <property type="match status" value="1"/>
</dbReference>
<dbReference type="PANTHER" id="PTHR31004">
    <property type="entry name" value="TRANSMEMBRANE PROTEIN 79"/>
    <property type="match status" value="1"/>
</dbReference>
<dbReference type="InterPro" id="IPR023352">
    <property type="entry name" value="MAPEG-like_dom_sf"/>
</dbReference>
<keyword evidence="7" id="KW-1185">Reference proteome</keyword>
<evidence type="ECO:0000256" key="1">
    <source>
        <dbReference type="ARBA" id="ARBA00004370"/>
    </source>
</evidence>
<feature type="transmembrane region" description="Helical" evidence="5">
    <location>
        <begin position="63"/>
        <end position="81"/>
    </location>
</feature>
<evidence type="ECO:0000256" key="2">
    <source>
        <dbReference type="ARBA" id="ARBA00022692"/>
    </source>
</evidence>
<feature type="transmembrane region" description="Helical" evidence="5">
    <location>
        <begin position="135"/>
        <end position="153"/>
    </location>
</feature>
<feature type="transmembrane region" description="Helical" evidence="5">
    <location>
        <begin position="21"/>
        <end position="43"/>
    </location>
</feature>
<dbReference type="GO" id="GO:0005765">
    <property type="term" value="C:lysosomal membrane"/>
    <property type="evidence" value="ECO:0007669"/>
    <property type="project" value="TreeGrafter"/>
</dbReference>
<dbReference type="InterPro" id="IPR001129">
    <property type="entry name" value="Membr-assoc_MAPEG"/>
</dbReference>
<keyword evidence="4 5" id="KW-0472">Membrane</keyword>
<dbReference type="PANTHER" id="PTHR31004:SF1">
    <property type="entry name" value="TRANSMEMBRANE PROTEIN 79"/>
    <property type="match status" value="1"/>
</dbReference>
<dbReference type="EnsemblMetazoa" id="G25869.11">
    <property type="protein sequence ID" value="G25869.11:cds"/>
    <property type="gene ID" value="G25869"/>
</dbReference>
<evidence type="ECO:0008006" key="8">
    <source>
        <dbReference type="Google" id="ProtNLM"/>
    </source>
</evidence>
<evidence type="ECO:0000313" key="7">
    <source>
        <dbReference type="Proteomes" id="UP000005408"/>
    </source>
</evidence>
<dbReference type="EnsemblMetazoa" id="G25869.9">
    <property type="protein sequence ID" value="G25869.9:cds"/>
    <property type="gene ID" value="G25869"/>
</dbReference>
<dbReference type="EnsemblMetazoa" id="G25869.7">
    <property type="protein sequence ID" value="G25869.7:cds"/>
    <property type="gene ID" value="G25869"/>
</dbReference>
<dbReference type="GO" id="GO:0045055">
    <property type="term" value="P:regulated exocytosis"/>
    <property type="evidence" value="ECO:0007669"/>
    <property type="project" value="TreeGrafter"/>
</dbReference>
<protein>
    <recommendedName>
        <fullName evidence="8">MAPEG family protein</fullName>
    </recommendedName>
</protein>
<dbReference type="AlphaFoldDB" id="A0A8W8KYQ5"/>
<evidence type="ECO:0000313" key="6">
    <source>
        <dbReference type="EnsemblMetazoa" id="G25869.10:cds"/>
    </source>
</evidence>
<proteinExistence type="predicted"/>
<dbReference type="EnsemblMetazoa" id="G25869.10">
    <property type="protein sequence ID" value="G25869.10:cds"/>
    <property type="gene ID" value="G25869"/>
</dbReference>
<dbReference type="Pfam" id="PF01124">
    <property type="entry name" value="MAPEG"/>
    <property type="match status" value="1"/>
</dbReference>
<comment type="subcellular location">
    <subcellularLocation>
        <location evidence="1">Membrane</location>
    </subcellularLocation>
</comment>
<dbReference type="Proteomes" id="UP000005408">
    <property type="component" value="Unassembled WGS sequence"/>
</dbReference>
<sequence length="190" mass="21528">MGGEEKKKQPTHLLKANMPWIRSQIFAANITSLLLFLVFFWILPINTAGLKAPADRLVFTFRWLFVSSLSILFALFGVLKVRGTSNAVDPINGGSENLTEVPNRILRNTVEQYFLHMTGLLMLATILEPSSLKAIPILVGLFLLGRFTFWFGYTRSPFNRSFGFMTTLVPTLVMYGYCVYRLITDKLLIP</sequence>
<keyword evidence="3 5" id="KW-1133">Transmembrane helix</keyword>
<keyword evidence="2 5" id="KW-0812">Transmembrane</keyword>
<feature type="transmembrane region" description="Helical" evidence="5">
    <location>
        <begin position="162"/>
        <end position="183"/>
    </location>
</feature>
<dbReference type="Gene3D" id="1.20.120.550">
    <property type="entry name" value="Membrane associated eicosanoid/glutathione metabolism-like domain"/>
    <property type="match status" value="1"/>
</dbReference>
<evidence type="ECO:0000256" key="3">
    <source>
        <dbReference type="ARBA" id="ARBA00022989"/>
    </source>
</evidence>
<evidence type="ECO:0000256" key="5">
    <source>
        <dbReference type="SAM" id="Phobius"/>
    </source>
</evidence>
<evidence type="ECO:0000256" key="4">
    <source>
        <dbReference type="ARBA" id="ARBA00023136"/>
    </source>
</evidence>
<dbReference type="GO" id="GO:0032588">
    <property type="term" value="C:trans-Golgi network membrane"/>
    <property type="evidence" value="ECO:0007669"/>
    <property type="project" value="TreeGrafter"/>
</dbReference>
<name>A0A8W8KYQ5_MAGGI</name>
<feature type="transmembrane region" description="Helical" evidence="5">
    <location>
        <begin position="113"/>
        <end position="129"/>
    </location>
</feature>
<organism evidence="6 7">
    <name type="scientific">Magallana gigas</name>
    <name type="common">Pacific oyster</name>
    <name type="synonym">Crassostrea gigas</name>
    <dbReference type="NCBI Taxonomy" id="29159"/>
    <lineage>
        <taxon>Eukaryota</taxon>
        <taxon>Metazoa</taxon>
        <taxon>Spiralia</taxon>
        <taxon>Lophotrochozoa</taxon>
        <taxon>Mollusca</taxon>
        <taxon>Bivalvia</taxon>
        <taxon>Autobranchia</taxon>
        <taxon>Pteriomorphia</taxon>
        <taxon>Ostreida</taxon>
        <taxon>Ostreoidea</taxon>
        <taxon>Ostreidae</taxon>
        <taxon>Magallana</taxon>
    </lineage>
</organism>
<reference evidence="6" key="1">
    <citation type="submission" date="2022-08" db="UniProtKB">
        <authorList>
            <consortium name="EnsemblMetazoa"/>
        </authorList>
    </citation>
    <scope>IDENTIFICATION</scope>
    <source>
        <strain evidence="6">05x7-T-G4-1.051#20</strain>
    </source>
</reference>